<feature type="transmembrane region" description="Helical" evidence="5">
    <location>
        <begin position="89"/>
        <end position="107"/>
    </location>
</feature>
<accession>A0ABR6ZLB9</accession>
<feature type="chain" id="PRO_5045518127" evidence="6">
    <location>
        <begin position="23"/>
        <end position="130"/>
    </location>
</feature>
<dbReference type="Proteomes" id="UP000650424">
    <property type="component" value="Unassembled WGS sequence"/>
</dbReference>
<dbReference type="PANTHER" id="PTHR35371:SF1">
    <property type="entry name" value="BLR7753 PROTEIN"/>
    <property type="match status" value="1"/>
</dbReference>
<sequence length="130" mass="13992">MSIANWCVLAACALPIVSVGLAKGGSARRGGKNQVYDNQAPREWAKDLSGWQQRAHAAQQNGFEALPLFIAAVVLAQQSHADQTRIDQLALLFIAIRIVYLITYLANQGTLRSLVWFAGVATSVAILAMA</sequence>
<proteinExistence type="predicted"/>
<keyword evidence="3 5" id="KW-1133">Transmembrane helix</keyword>
<evidence type="ECO:0000256" key="3">
    <source>
        <dbReference type="ARBA" id="ARBA00022989"/>
    </source>
</evidence>
<keyword evidence="6" id="KW-0732">Signal</keyword>
<evidence type="ECO:0000256" key="1">
    <source>
        <dbReference type="ARBA" id="ARBA00004370"/>
    </source>
</evidence>
<dbReference type="EMBL" id="JACOGF010000002">
    <property type="protein sequence ID" value="MBC3916692.1"/>
    <property type="molecule type" value="Genomic_DNA"/>
</dbReference>
<evidence type="ECO:0000256" key="6">
    <source>
        <dbReference type="SAM" id="SignalP"/>
    </source>
</evidence>
<evidence type="ECO:0000256" key="4">
    <source>
        <dbReference type="ARBA" id="ARBA00023136"/>
    </source>
</evidence>
<reference evidence="7 8" key="1">
    <citation type="submission" date="2020-08" db="EMBL/GenBank/DDBJ databases">
        <title>Novel species isolated from subtropical streams in China.</title>
        <authorList>
            <person name="Lu H."/>
        </authorList>
    </citation>
    <scope>NUCLEOTIDE SEQUENCE [LARGE SCALE GENOMIC DNA]</scope>
    <source>
        <strain evidence="7 8">CY18W</strain>
    </source>
</reference>
<evidence type="ECO:0000256" key="5">
    <source>
        <dbReference type="SAM" id="Phobius"/>
    </source>
</evidence>
<evidence type="ECO:0000313" key="7">
    <source>
        <dbReference type="EMBL" id="MBC3916692.1"/>
    </source>
</evidence>
<dbReference type="InterPro" id="IPR001129">
    <property type="entry name" value="Membr-assoc_MAPEG"/>
</dbReference>
<name>A0ABR6ZLB9_9BURK</name>
<dbReference type="InterPro" id="IPR023352">
    <property type="entry name" value="MAPEG-like_dom_sf"/>
</dbReference>
<comment type="caution">
    <text evidence="7">The sequence shown here is derived from an EMBL/GenBank/DDBJ whole genome shotgun (WGS) entry which is preliminary data.</text>
</comment>
<comment type="subcellular location">
    <subcellularLocation>
        <location evidence="1">Membrane</location>
    </subcellularLocation>
</comment>
<dbReference type="RefSeq" id="WP_186945938.1">
    <property type="nucleotide sequence ID" value="NZ_JACOGF010000002.1"/>
</dbReference>
<gene>
    <name evidence="7" type="ORF">H8L32_04265</name>
</gene>
<keyword evidence="4 5" id="KW-0472">Membrane</keyword>
<organism evidence="7 8">
    <name type="scientific">Undibacterium hunanense</name>
    <dbReference type="NCBI Taxonomy" id="2762292"/>
    <lineage>
        <taxon>Bacteria</taxon>
        <taxon>Pseudomonadati</taxon>
        <taxon>Pseudomonadota</taxon>
        <taxon>Betaproteobacteria</taxon>
        <taxon>Burkholderiales</taxon>
        <taxon>Oxalobacteraceae</taxon>
        <taxon>Undibacterium</taxon>
    </lineage>
</organism>
<keyword evidence="2 5" id="KW-0812">Transmembrane</keyword>
<feature type="signal peptide" evidence="6">
    <location>
        <begin position="1"/>
        <end position="22"/>
    </location>
</feature>
<dbReference type="PANTHER" id="PTHR35371">
    <property type="entry name" value="INNER MEMBRANE PROTEIN"/>
    <property type="match status" value="1"/>
</dbReference>
<protein>
    <submittedName>
        <fullName evidence="7">MAPEG family protein</fullName>
    </submittedName>
</protein>
<dbReference type="SUPFAM" id="SSF161084">
    <property type="entry name" value="MAPEG domain-like"/>
    <property type="match status" value="1"/>
</dbReference>
<dbReference type="Gene3D" id="1.20.120.550">
    <property type="entry name" value="Membrane associated eicosanoid/glutathione metabolism-like domain"/>
    <property type="match status" value="1"/>
</dbReference>
<evidence type="ECO:0000313" key="8">
    <source>
        <dbReference type="Proteomes" id="UP000650424"/>
    </source>
</evidence>
<dbReference type="Pfam" id="PF01124">
    <property type="entry name" value="MAPEG"/>
    <property type="match status" value="1"/>
</dbReference>
<evidence type="ECO:0000256" key="2">
    <source>
        <dbReference type="ARBA" id="ARBA00022692"/>
    </source>
</evidence>
<keyword evidence="8" id="KW-1185">Reference proteome</keyword>